<dbReference type="OrthoDB" id="2083375at2"/>
<keyword evidence="1" id="KW-1133">Transmembrane helix</keyword>
<evidence type="ECO:0000313" key="4">
    <source>
        <dbReference type="Proteomes" id="UP000283387"/>
    </source>
</evidence>
<evidence type="ECO:0000256" key="1">
    <source>
        <dbReference type="SAM" id="Phobius"/>
    </source>
</evidence>
<gene>
    <name evidence="3" type="ORF">BC643_0784</name>
</gene>
<sequence length="139" mass="15480">MKAIPINAFRFCKITVTLLVWLAFAFQSMPLLVIVFLILGLSALLKIQRAPLIVLYSFTIERIIPSRMKEVHETGLRFAHSLGTVLCAICIALTVLFPTVGWWYVLAFAVLKTVSMLGLCPGEAMYSCYAEGSCSIFKK</sequence>
<proteinExistence type="predicted"/>
<dbReference type="AlphaFoldDB" id="A0A419W4R0"/>
<evidence type="ECO:0000259" key="2">
    <source>
        <dbReference type="Pfam" id="PF14340"/>
    </source>
</evidence>
<keyword evidence="4" id="KW-1185">Reference proteome</keyword>
<dbReference type="EMBL" id="RAPN01000001">
    <property type="protein sequence ID" value="RKD90444.1"/>
    <property type="molecule type" value="Genomic_DNA"/>
</dbReference>
<comment type="caution">
    <text evidence="3">The sequence shown here is derived from an EMBL/GenBank/DDBJ whole genome shotgun (WGS) entry which is preliminary data.</text>
</comment>
<dbReference type="Proteomes" id="UP000283387">
    <property type="component" value="Unassembled WGS sequence"/>
</dbReference>
<protein>
    <submittedName>
        <fullName evidence="3">Uncharacterized protein DUF4395</fullName>
    </submittedName>
</protein>
<dbReference type="Pfam" id="PF14340">
    <property type="entry name" value="DUF4395"/>
    <property type="match status" value="1"/>
</dbReference>
<keyword evidence="1" id="KW-0812">Transmembrane</keyword>
<dbReference type="InterPro" id="IPR025508">
    <property type="entry name" value="DUF4395"/>
</dbReference>
<keyword evidence="1" id="KW-0472">Membrane</keyword>
<name>A0A419W4R0_9BACT</name>
<evidence type="ECO:0000313" key="3">
    <source>
        <dbReference type="EMBL" id="RKD90444.1"/>
    </source>
</evidence>
<dbReference type="RefSeq" id="WP_120271848.1">
    <property type="nucleotide sequence ID" value="NZ_RAPN01000001.1"/>
</dbReference>
<reference evidence="3 4" key="1">
    <citation type="submission" date="2018-09" db="EMBL/GenBank/DDBJ databases">
        <title>Genomic Encyclopedia of Archaeal and Bacterial Type Strains, Phase II (KMG-II): from individual species to whole genera.</title>
        <authorList>
            <person name="Goeker M."/>
        </authorList>
    </citation>
    <scope>NUCLEOTIDE SEQUENCE [LARGE SCALE GENOMIC DNA]</scope>
    <source>
        <strain evidence="3 4">DSM 27148</strain>
    </source>
</reference>
<feature type="transmembrane region" description="Helical" evidence="1">
    <location>
        <begin position="78"/>
        <end position="96"/>
    </location>
</feature>
<accession>A0A419W4R0</accession>
<organism evidence="3 4">
    <name type="scientific">Mangrovibacterium diazotrophicum</name>
    <dbReference type="NCBI Taxonomy" id="1261403"/>
    <lineage>
        <taxon>Bacteria</taxon>
        <taxon>Pseudomonadati</taxon>
        <taxon>Bacteroidota</taxon>
        <taxon>Bacteroidia</taxon>
        <taxon>Marinilabiliales</taxon>
        <taxon>Prolixibacteraceae</taxon>
        <taxon>Mangrovibacterium</taxon>
    </lineage>
</organism>
<feature type="domain" description="DUF4395" evidence="2">
    <location>
        <begin position="5"/>
        <end position="129"/>
    </location>
</feature>